<dbReference type="AlphaFoldDB" id="A0A2U2B4V8"/>
<keyword evidence="1" id="KW-0694">RNA-binding</keyword>
<evidence type="ECO:0000256" key="2">
    <source>
        <dbReference type="SAM" id="MobiDB-lite"/>
    </source>
</evidence>
<dbReference type="Pfam" id="PF00076">
    <property type="entry name" value="RRM_1"/>
    <property type="match status" value="1"/>
</dbReference>
<dbReference type="Gene3D" id="3.30.70.330">
    <property type="match status" value="1"/>
</dbReference>
<organism evidence="4 5">
    <name type="scientific">Marinilabilia rubra</name>
    <dbReference type="NCBI Taxonomy" id="2162893"/>
    <lineage>
        <taxon>Bacteria</taxon>
        <taxon>Pseudomonadati</taxon>
        <taxon>Bacteroidota</taxon>
        <taxon>Bacteroidia</taxon>
        <taxon>Marinilabiliales</taxon>
        <taxon>Marinilabiliaceae</taxon>
        <taxon>Marinilabilia</taxon>
    </lineage>
</organism>
<reference evidence="4 5" key="1">
    <citation type="submission" date="2018-05" db="EMBL/GenBank/DDBJ databases">
        <title>Marinilabilia rubrum sp. nov., isolated from saltern sediment.</title>
        <authorList>
            <person name="Zhang R."/>
        </authorList>
    </citation>
    <scope>NUCLEOTIDE SEQUENCE [LARGE SCALE GENOMIC DNA]</scope>
    <source>
        <strain evidence="4 5">WTE16</strain>
    </source>
</reference>
<gene>
    <name evidence="4" type="ORF">DDZ16_17290</name>
</gene>
<evidence type="ECO:0000256" key="1">
    <source>
        <dbReference type="ARBA" id="ARBA00022884"/>
    </source>
</evidence>
<accession>A0A2U2B4V8</accession>
<dbReference type="PROSITE" id="PS50102">
    <property type="entry name" value="RRM"/>
    <property type="match status" value="1"/>
</dbReference>
<evidence type="ECO:0000313" key="5">
    <source>
        <dbReference type="Proteomes" id="UP000244956"/>
    </source>
</evidence>
<dbReference type="InterPro" id="IPR000504">
    <property type="entry name" value="RRM_dom"/>
</dbReference>
<dbReference type="OrthoDB" id="9798855at2"/>
<proteinExistence type="predicted"/>
<feature type="region of interest" description="Disordered" evidence="2">
    <location>
        <begin position="76"/>
        <end position="101"/>
    </location>
</feature>
<dbReference type="InterPro" id="IPR035979">
    <property type="entry name" value="RBD_domain_sf"/>
</dbReference>
<dbReference type="PANTHER" id="PTHR48027">
    <property type="entry name" value="HETEROGENEOUS NUCLEAR RIBONUCLEOPROTEIN 87F-RELATED"/>
    <property type="match status" value="1"/>
</dbReference>
<protein>
    <submittedName>
        <fullName evidence="4">RNA-binding protein</fullName>
    </submittedName>
</protein>
<sequence length="101" mass="11166">MNLFVAKLSAATTSDDLNDLFAEYGEVVSAKVIMDRETGSSKRFGFVEMKEEDAAQNAIKDLNECLFDNSPIVVKKARPKGEGRDRSFGGGGNRNRGQKRY</sequence>
<dbReference type="InterPro" id="IPR012677">
    <property type="entry name" value="Nucleotide-bd_a/b_plait_sf"/>
</dbReference>
<dbReference type="SUPFAM" id="SSF54928">
    <property type="entry name" value="RNA-binding domain, RBD"/>
    <property type="match status" value="1"/>
</dbReference>
<keyword evidence="5" id="KW-1185">Reference proteome</keyword>
<evidence type="ECO:0000259" key="3">
    <source>
        <dbReference type="PROSITE" id="PS50102"/>
    </source>
</evidence>
<comment type="caution">
    <text evidence="4">The sequence shown here is derived from an EMBL/GenBank/DDBJ whole genome shotgun (WGS) entry which is preliminary data.</text>
</comment>
<feature type="domain" description="RRM" evidence="3">
    <location>
        <begin position="1"/>
        <end position="79"/>
    </location>
</feature>
<evidence type="ECO:0000313" key="4">
    <source>
        <dbReference type="EMBL" id="PWD98095.1"/>
    </source>
</evidence>
<dbReference type="GO" id="GO:0003723">
    <property type="term" value="F:RNA binding"/>
    <property type="evidence" value="ECO:0007669"/>
    <property type="project" value="UniProtKB-KW"/>
</dbReference>
<dbReference type="InterPro" id="IPR052462">
    <property type="entry name" value="SLIRP/GR-RBP-like"/>
</dbReference>
<dbReference type="RefSeq" id="WP_109265738.1">
    <property type="nucleotide sequence ID" value="NZ_QEWP01000019.1"/>
</dbReference>
<dbReference type="EMBL" id="QEWP01000019">
    <property type="protein sequence ID" value="PWD98095.1"/>
    <property type="molecule type" value="Genomic_DNA"/>
</dbReference>
<dbReference type="Proteomes" id="UP000244956">
    <property type="component" value="Unassembled WGS sequence"/>
</dbReference>
<name>A0A2U2B4V8_9BACT</name>
<dbReference type="SMART" id="SM00360">
    <property type="entry name" value="RRM"/>
    <property type="match status" value="1"/>
</dbReference>